<proteinExistence type="predicted"/>
<gene>
    <name evidence="1" type="ORF">AWB79_07313</name>
</gene>
<dbReference type="Pfam" id="PF11136">
    <property type="entry name" value="DUF2889"/>
    <property type="match status" value="1"/>
</dbReference>
<name>A0A158DNK7_9BURK</name>
<dbReference type="InterPro" id="IPR021312">
    <property type="entry name" value="DUF2889"/>
</dbReference>
<evidence type="ECO:0000313" key="1">
    <source>
        <dbReference type="EMBL" id="SAK96199.1"/>
    </source>
</evidence>
<dbReference type="Proteomes" id="UP000054851">
    <property type="component" value="Unassembled WGS sequence"/>
</dbReference>
<dbReference type="STRING" id="1777140.AWB79_07313"/>
<protein>
    <recommendedName>
        <fullName evidence="3">DUF2889 domain-containing protein</fullName>
    </recommendedName>
</protein>
<sequence>MPLKESSVARDRLHTRQISIEGYRREDGLWDIEACLLDRKDYDLNLVSCARKAGEAIHCMRLSWTLDSSLTILAVEVAMDAFPYAGACDAIAKRYEKLVGLRIGAGFRRAVGDLFRDVNGCSHITELVGTMAAGSIQTLAPYLKRDDETRPFQIGGCHAWAPDGALVKTYYPKWADAKNA</sequence>
<dbReference type="RefSeq" id="WP_061172307.1">
    <property type="nucleotide sequence ID" value="NZ_FCOA02000051.1"/>
</dbReference>
<dbReference type="AlphaFoldDB" id="A0A158DNK7"/>
<dbReference type="OrthoDB" id="6862397at2"/>
<accession>A0A158DNK7</accession>
<reference evidence="1" key="1">
    <citation type="submission" date="2016-01" db="EMBL/GenBank/DDBJ databases">
        <authorList>
            <person name="Peeters C."/>
        </authorList>
    </citation>
    <scope>NUCLEOTIDE SEQUENCE</scope>
    <source>
        <strain evidence="1">LMG 29322</strain>
    </source>
</reference>
<dbReference type="EMBL" id="FCOA02000051">
    <property type="protein sequence ID" value="SAK96199.1"/>
    <property type="molecule type" value="Genomic_DNA"/>
</dbReference>
<evidence type="ECO:0000313" key="2">
    <source>
        <dbReference type="Proteomes" id="UP000054851"/>
    </source>
</evidence>
<organism evidence="1 2">
    <name type="scientific">Caballeronia hypogeia</name>
    <dbReference type="NCBI Taxonomy" id="1777140"/>
    <lineage>
        <taxon>Bacteria</taxon>
        <taxon>Pseudomonadati</taxon>
        <taxon>Pseudomonadota</taxon>
        <taxon>Betaproteobacteria</taxon>
        <taxon>Burkholderiales</taxon>
        <taxon>Burkholderiaceae</taxon>
        <taxon>Caballeronia</taxon>
    </lineage>
</organism>
<keyword evidence="2" id="KW-1185">Reference proteome</keyword>
<comment type="caution">
    <text evidence="1">The sequence shown here is derived from an EMBL/GenBank/DDBJ whole genome shotgun (WGS) entry which is preliminary data.</text>
</comment>
<evidence type="ECO:0008006" key="3">
    <source>
        <dbReference type="Google" id="ProtNLM"/>
    </source>
</evidence>